<evidence type="ECO:0000256" key="6">
    <source>
        <dbReference type="ARBA" id="ARBA00022741"/>
    </source>
</evidence>
<feature type="binding site" evidence="10">
    <location>
        <position position="127"/>
    </location>
    <ligand>
        <name>Zn(2+)</name>
        <dbReference type="ChEBI" id="CHEBI:29105"/>
    </ligand>
</feature>
<dbReference type="GO" id="GO:0006424">
    <property type="term" value="P:glutamyl-tRNA aminoacylation"/>
    <property type="evidence" value="ECO:0007669"/>
    <property type="project" value="UniProtKB-UniRule"/>
</dbReference>
<dbReference type="GO" id="GO:0004818">
    <property type="term" value="F:glutamate-tRNA ligase activity"/>
    <property type="evidence" value="ECO:0007669"/>
    <property type="project" value="UniProtKB-UniRule"/>
</dbReference>
<reference evidence="13" key="2">
    <citation type="journal article" date="2018" name="MBio">
        <title>Insights into the evolution of host association through the isolation and characterization of a novel human periodontal pathobiont, Desulfobulbus oralis.</title>
        <authorList>
            <person name="Cross K.L."/>
            <person name="Chirania P."/>
            <person name="Xiong W."/>
            <person name="Beall C.J."/>
            <person name="Elkins J.G."/>
            <person name="Giannone R.J."/>
            <person name="Griffen A.L."/>
            <person name="Guss A.M."/>
            <person name="Hettich R.L."/>
            <person name="Joshi S.S."/>
            <person name="Mokrzan E.M."/>
            <person name="Martin R.K."/>
            <person name="Zhulin I.B."/>
            <person name="Leys E.J."/>
            <person name="Podar M."/>
        </authorList>
    </citation>
    <scope>NUCLEOTIDE SEQUENCE [LARGE SCALE GENOMIC DNA]</scope>
    <source>
        <strain evidence="13">ORNL</strain>
    </source>
</reference>
<evidence type="ECO:0000256" key="9">
    <source>
        <dbReference type="ARBA" id="ARBA00023146"/>
    </source>
</evidence>
<evidence type="ECO:0000259" key="11">
    <source>
        <dbReference type="Pfam" id="PF00749"/>
    </source>
</evidence>
<evidence type="ECO:0000256" key="2">
    <source>
        <dbReference type="ARBA" id="ARBA00007894"/>
    </source>
</evidence>
<dbReference type="InterPro" id="IPR004527">
    <property type="entry name" value="Glu-tRNA-ligase_bac/mito"/>
</dbReference>
<evidence type="ECO:0000256" key="5">
    <source>
        <dbReference type="ARBA" id="ARBA00022598"/>
    </source>
</evidence>
<dbReference type="EMBL" id="CP021255">
    <property type="protein sequence ID" value="AVD71539.1"/>
    <property type="molecule type" value="Genomic_DNA"/>
</dbReference>
<proteinExistence type="inferred from homology"/>
<dbReference type="AlphaFoldDB" id="A0A2L1GPE2"/>
<dbReference type="PROSITE" id="PS00178">
    <property type="entry name" value="AA_TRNA_LIGASE_I"/>
    <property type="match status" value="1"/>
</dbReference>
<keyword evidence="14" id="KW-1185">Reference proteome</keyword>
<feature type="binding site" evidence="10">
    <location>
        <position position="129"/>
    </location>
    <ligand>
        <name>Zn(2+)</name>
        <dbReference type="ChEBI" id="CHEBI:29105"/>
    </ligand>
</feature>
<keyword evidence="5 10" id="KW-0436">Ligase</keyword>
<evidence type="ECO:0000313" key="14">
    <source>
        <dbReference type="Proteomes" id="UP000239867"/>
    </source>
</evidence>
<dbReference type="InterPro" id="IPR001412">
    <property type="entry name" value="aa-tRNA-synth_I_CS"/>
</dbReference>
<feature type="binding site" evidence="10">
    <location>
        <position position="100"/>
    </location>
    <ligand>
        <name>Zn(2+)</name>
        <dbReference type="ChEBI" id="CHEBI:29105"/>
    </ligand>
</feature>
<dbReference type="InterPro" id="IPR033910">
    <property type="entry name" value="GluRS_core"/>
</dbReference>
<organism evidence="13 14">
    <name type="scientific">Desulfobulbus oralis</name>
    <dbReference type="NCBI Taxonomy" id="1986146"/>
    <lineage>
        <taxon>Bacteria</taxon>
        <taxon>Pseudomonadati</taxon>
        <taxon>Thermodesulfobacteriota</taxon>
        <taxon>Desulfobulbia</taxon>
        <taxon>Desulfobulbales</taxon>
        <taxon>Desulfobulbaceae</taxon>
        <taxon>Desulfobulbus</taxon>
    </lineage>
</organism>
<dbReference type="SUPFAM" id="SSF52374">
    <property type="entry name" value="Nucleotidylyl transferase"/>
    <property type="match status" value="1"/>
</dbReference>
<dbReference type="GO" id="GO:0005524">
    <property type="term" value="F:ATP binding"/>
    <property type="evidence" value="ECO:0007669"/>
    <property type="project" value="UniProtKB-UniRule"/>
</dbReference>
<feature type="domain" description="Glutamyl/glutaminyl-tRNA synthetase class Ib catalytic" evidence="11">
    <location>
        <begin position="4"/>
        <end position="310"/>
    </location>
</feature>
<keyword evidence="9 10" id="KW-0030">Aminoacyl-tRNA synthetase</keyword>
<accession>A0A2L1GPE2</accession>
<dbReference type="InterPro" id="IPR020751">
    <property type="entry name" value="aa-tRNA-synth_I_codon-bd_sub2"/>
</dbReference>
<dbReference type="OrthoDB" id="9807503at2"/>
<feature type="binding site" evidence="10">
    <location>
        <position position="102"/>
    </location>
    <ligand>
        <name>Zn(2+)</name>
        <dbReference type="ChEBI" id="CHEBI:29105"/>
    </ligand>
</feature>
<keyword evidence="10" id="KW-0479">Metal-binding</keyword>
<dbReference type="HAMAP" id="MF_00022">
    <property type="entry name" value="Glu_tRNA_synth_type1"/>
    <property type="match status" value="1"/>
</dbReference>
<dbReference type="FunFam" id="3.40.50.620:FF:000007">
    <property type="entry name" value="Glutamate--tRNA ligase"/>
    <property type="match status" value="1"/>
</dbReference>
<dbReference type="KEGG" id="deo:CAY53_08730"/>
<dbReference type="SUPFAM" id="SSF48163">
    <property type="entry name" value="An anticodon-binding domain of class I aminoacyl-tRNA synthetases"/>
    <property type="match status" value="1"/>
</dbReference>
<dbReference type="PRINTS" id="PR00987">
    <property type="entry name" value="TRNASYNTHGLU"/>
</dbReference>
<evidence type="ECO:0000259" key="12">
    <source>
        <dbReference type="Pfam" id="PF19269"/>
    </source>
</evidence>
<comment type="function">
    <text evidence="10">Catalyzes the attachment of glutamate to tRNA(Glu) in a two-step reaction: glutamate is first activated by ATP to form Glu-AMP and then transferred to the acceptor end of tRNA(Glu).</text>
</comment>
<dbReference type="Gene3D" id="1.10.10.350">
    <property type="match status" value="1"/>
</dbReference>
<dbReference type="InterPro" id="IPR020058">
    <property type="entry name" value="Glu/Gln-tRNA-synth_Ib_cat-dom"/>
</dbReference>
<keyword evidence="4 10" id="KW-0963">Cytoplasm</keyword>
<dbReference type="Gene3D" id="3.40.50.620">
    <property type="entry name" value="HUPs"/>
    <property type="match status" value="1"/>
</dbReference>
<keyword evidence="8 10" id="KW-0648">Protein biosynthesis</keyword>
<gene>
    <name evidence="10" type="primary">gltX</name>
    <name evidence="13" type="ORF">CAY53_08730</name>
</gene>
<dbReference type="InterPro" id="IPR014729">
    <property type="entry name" value="Rossmann-like_a/b/a_fold"/>
</dbReference>
<comment type="catalytic activity">
    <reaction evidence="10">
        <text>tRNA(Glu) + L-glutamate + ATP = L-glutamyl-tRNA(Glu) + AMP + diphosphate</text>
        <dbReference type="Rhea" id="RHEA:23540"/>
        <dbReference type="Rhea" id="RHEA-COMP:9663"/>
        <dbReference type="Rhea" id="RHEA-COMP:9680"/>
        <dbReference type="ChEBI" id="CHEBI:29985"/>
        <dbReference type="ChEBI" id="CHEBI:30616"/>
        <dbReference type="ChEBI" id="CHEBI:33019"/>
        <dbReference type="ChEBI" id="CHEBI:78442"/>
        <dbReference type="ChEBI" id="CHEBI:78520"/>
        <dbReference type="ChEBI" id="CHEBI:456215"/>
        <dbReference type="EC" id="6.1.1.17"/>
    </reaction>
</comment>
<protein>
    <recommendedName>
        <fullName evidence="10">Glutamate--tRNA ligase</fullName>
        <ecNumber evidence="10">6.1.1.17</ecNumber>
    </recommendedName>
    <alternativeName>
        <fullName evidence="10">Glutamyl-tRNA synthetase</fullName>
        <shortName evidence="10">GluRS</shortName>
    </alternativeName>
</protein>
<dbReference type="CDD" id="cd00808">
    <property type="entry name" value="GluRS_core"/>
    <property type="match status" value="1"/>
</dbReference>
<evidence type="ECO:0000313" key="13">
    <source>
        <dbReference type="EMBL" id="AVD71539.1"/>
    </source>
</evidence>
<dbReference type="EC" id="6.1.1.17" evidence="10"/>
<dbReference type="Pfam" id="PF19269">
    <property type="entry name" value="Anticodon_2"/>
    <property type="match status" value="1"/>
</dbReference>
<dbReference type="GO" id="GO:0000049">
    <property type="term" value="F:tRNA binding"/>
    <property type="evidence" value="ECO:0007669"/>
    <property type="project" value="InterPro"/>
</dbReference>
<dbReference type="GO" id="GO:0005829">
    <property type="term" value="C:cytosol"/>
    <property type="evidence" value="ECO:0007669"/>
    <property type="project" value="TreeGrafter"/>
</dbReference>
<dbReference type="InterPro" id="IPR020752">
    <property type="entry name" value="Glu-tRNA-synth_I_codon-bd_sub1"/>
</dbReference>
<evidence type="ECO:0000256" key="4">
    <source>
        <dbReference type="ARBA" id="ARBA00022490"/>
    </source>
</evidence>
<feature type="short sequence motif" description="'KMSKS' region" evidence="10">
    <location>
        <begin position="245"/>
        <end position="249"/>
    </location>
</feature>
<keyword evidence="10" id="KW-0862">Zinc</keyword>
<comment type="cofactor">
    <cofactor evidence="10">
        <name>Zn(2+)</name>
        <dbReference type="ChEBI" id="CHEBI:29105"/>
    </cofactor>
    <text evidence="10">Binds 1 zinc ion per subunit.</text>
</comment>
<dbReference type="InterPro" id="IPR045462">
    <property type="entry name" value="aa-tRNA-synth_I_cd-bd"/>
</dbReference>
<evidence type="ECO:0000256" key="10">
    <source>
        <dbReference type="HAMAP-Rule" id="MF_00022"/>
    </source>
</evidence>
<feature type="binding site" evidence="10">
    <location>
        <position position="248"/>
    </location>
    <ligand>
        <name>ATP</name>
        <dbReference type="ChEBI" id="CHEBI:30616"/>
    </ligand>
</feature>
<evidence type="ECO:0000256" key="3">
    <source>
        <dbReference type="ARBA" id="ARBA00011245"/>
    </source>
</evidence>
<dbReference type="InterPro" id="IPR049940">
    <property type="entry name" value="GluQ/Sye"/>
</dbReference>
<evidence type="ECO:0000256" key="1">
    <source>
        <dbReference type="ARBA" id="ARBA00004496"/>
    </source>
</evidence>
<comment type="subunit">
    <text evidence="3 10">Monomer.</text>
</comment>
<dbReference type="InterPro" id="IPR008925">
    <property type="entry name" value="aa_tRNA-synth_I_cd-bd_sf"/>
</dbReference>
<dbReference type="GO" id="GO:0008270">
    <property type="term" value="F:zinc ion binding"/>
    <property type="evidence" value="ECO:0007669"/>
    <property type="project" value="UniProtKB-UniRule"/>
</dbReference>
<comment type="similarity">
    <text evidence="2 10">Belongs to the class-I aminoacyl-tRNA synthetase family. Glutamate--tRNA ligase type 1 subfamily.</text>
</comment>
<dbReference type="Proteomes" id="UP000239867">
    <property type="component" value="Chromosome"/>
</dbReference>
<dbReference type="Pfam" id="PF00749">
    <property type="entry name" value="tRNA-synt_1c"/>
    <property type="match status" value="1"/>
</dbReference>
<reference evidence="13" key="1">
    <citation type="submission" date="2017-05" db="EMBL/GenBank/DDBJ databases">
        <authorList>
            <person name="Song R."/>
            <person name="Chenine A.L."/>
            <person name="Ruprecht R.M."/>
        </authorList>
    </citation>
    <scope>NUCLEOTIDE SEQUENCE</scope>
    <source>
        <strain evidence="13">ORNL</strain>
    </source>
</reference>
<keyword evidence="6 10" id="KW-0547">Nucleotide-binding</keyword>
<dbReference type="PANTHER" id="PTHR43311">
    <property type="entry name" value="GLUTAMATE--TRNA LIGASE"/>
    <property type="match status" value="1"/>
</dbReference>
<dbReference type="NCBIfam" id="TIGR00464">
    <property type="entry name" value="gltX_bact"/>
    <property type="match status" value="1"/>
</dbReference>
<dbReference type="RefSeq" id="WP_104936790.1">
    <property type="nucleotide sequence ID" value="NZ_CP021255.1"/>
</dbReference>
<feature type="short sequence motif" description="'HIGH' region" evidence="10">
    <location>
        <begin position="11"/>
        <end position="21"/>
    </location>
</feature>
<dbReference type="Gene3D" id="1.10.8.70">
    <property type="entry name" value="Glutamate-tRNA synthetase, class I, anticodon-binding domain 1"/>
    <property type="match status" value="1"/>
</dbReference>
<evidence type="ECO:0000256" key="8">
    <source>
        <dbReference type="ARBA" id="ARBA00022917"/>
    </source>
</evidence>
<dbReference type="PANTHER" id="PTHR43311:SF2">
    <property type="entry name" value="GLUTAMATE--TRNA LIGASE, MITOCHONDRIAL-RELATED"/>
    <property type="match status" value="1"/>
</dbReference>
<evidence type="ECO:0000256" key="7">
    <source>
        <dbReference type="ARBA" id="ARBA00022840"/>
    </source>
</evidence>
<feature type="domain" description="Aminoacyl-tRNA synthetase class I anticodon-binding" evidence="12">
    <location>
        <begin position="339"/>
        <end position="489"/>
    </location>
</feature>
<comment type="subcellular location">
    <subcellularLocation>
        <location evidence="1 10">Cytoplasm</location>
    </subcellularLocation>
</comment>
<name>A0A2L1GPE2_9BACT</name>
<dbReference type="InterPro" id="IPR000924">
    <property type="entry name" value="Glu/Gln-tRNA-synth"/>
</dbReference>
<sequence>MAEEVRVRFPPSPTGYLHIGGARTALYNWLFARQHGGKLVLRIEDTDEERSTQAAIDGIISGLRWLNLDWDEGPYFQTDFTREHMAAARRLLERGLAYKCFCTKEELEAKRQRALAEKRNPGYDGHCRHLSPEEIARLEADGRPCVIRFRVPERSGNLFYDDQVLGRIERAYADIEDFVIVRSNGQPLYLLCNVVDDIRDRITHIIRGQDHMTNTTRQVLLYEALGAPLPVFAHIPLTLDVQKQKISKRKHGEIVAVQFYEERGFLPWALCNFLALLGWNPGTGQEYFTREEMLAAFSLDRINRANAVFNYQPGDAKFFTDPKLIAMNEHYLRTLDPEELARLVQPVLEKAGIWQEDFAAGGARRQWYLDTLVLTRDRFHTLNDFASLGRAYFADDFAIDEKTLQKRVLKEPRLKNWLPELSGRLAALARFSGEAAEQLCRAMEEEQGVKPGTIMNAMRTLLTGQAAGPAMPDLLHTLGQSRICRRLAHVDQFFD</sequence>
<keyword evidence="7 10" id="KW-0067">ATP-binding</keyword>